<evidence type="ECO:0000313" key="6">
    <source>
        <dbReference type="Proteomes" id="UP000366872"/>
    </source>
</evidence>
<dbReference type="SUPFAM" id="SSF53807">
    <property type="entry name" value="Helical backbone' metal receptor"/>
    <property type="match status" value="1"/>
</dbReference>
<dbReference type="Pfam" id="PF00148">
    <property type="entry name" value="Oxidored_nitro"/>
    <property type="match status" value="1"/>
</dbReference>
<evidence type="ECO:0000256" key="2">
    <source>
        <dbReference type="ARBA" id="ARBA00023231"/>
    </source>
</evidence>
<dbReference type="Gene3D" id="1.20.89.10">
    <property type="entry name" value="Nitrogenase Molybdenum-iron Protein, subunit B, domain 4"/>
    <property type="match status" value="1"/>
</dbReference>
<dbReference type="EMBL" id="CAAHFG010000003">
    <property type="protein sequence ID" value="VGO16032.1"/>
    <property type="molecule type" value="Genomic_DNA"/>
</dbReference>
<evidence type="ECO:0000256" key="1">
    <source>
        <dbReference type="ARBA" id="ARBA00011002"/>
    </source>
</evidence>
<dbReference type="GO" id="GO:0016163">
    <property type="term" value="F:nitrogenase activity"/>
    <property type="evidence" value="ECO:0007669"/>
    <property type="project" value="InterPro"/>
</dbReference>
<dbReference type="PANTHER" id="PTHR33712:SF7">
    <property type="entry name" value="LIGHT-INDEPENDENT PROTOCHLOROPHYLLIDE REDUCTASE SUBUNIT B"/>
    <property type="match status" value="1"/>
</dbReference>
<dbReference type="Gene3D" id="3.40.50.1980">
    <property type="entry name" value="Nitrogenase molybdenum iron protein domain"/>
    <property type="match status" value="3"/>
</dbReference>
<dbReference type="InterPro" id="IPR000510">
    <property type="entry name" value="Nase/OxRdtase_comp1"/>
</dbReference>
<dbReference type="Proteomes" id="UP000366872">
    <property type="component" value="Unassembled WGS sequence"/>
</dbReference>
<evidence type="ECO:0000256" key="3">
    <source>
        <dbReference type="RuleBase" id="RU004021"/>
    </source>
</evidence>
<evidence type="ECO:0000259" key="4">
    <source>
        <dbReference type="Pfam" id="PF00148"/>
    </source>
</evidence>
<organism evidence="5 6">
    <name type="scientific">Pontiella desulfatans</name>
    <dbReference type="NCBI Taxonomy" id="2750659"/>
    <lineage>
        <taxon>Bacteria</taxon>
        <taxon>Pseudomonadati</taxon>
        <taxon>Kiritimatiellota</taxon>
        <taxon>Kiritimatiellia</taxon>
        <taxon>Kiritimatiellales</taxon>
        <taxon>Pontiellaceae</taxon>
        <taxon>Pontiella</taxon>
    </lineage>
</organism>
<name>A0A6C2U7G6_PONDE</name>
<dbReference type="InterPro" id="IPR000318">
    <property type="entry name" value="Nase_comp1_CS"/>
</dbReference>
<dbReference type="PROSITE" id="PS00699">
    <property type="entry name" value="NITROGENASE_1_1"/>
    <property type="match status" value="1"/>
</dbReference>
<reference evidence="5 6" key="1">
    <citation type="submission" date="2019-04" db="EMBL/GenBank/DDBJ databases">
        <authorList>
            <person name="Van Vliet M D."/>
        </authorList>
    </citation>
    <scope>NUCLEOTIDE SEQUENCE [LARGE SCALE GENOMIC DNA]</scope>
    <source>
        <strain evidence="5 6">F1</strain>
    </source>
</reference>
<comment type="similarity">
    <text evidence="1 3">Belongs to the NifD/NifK/NifE/NifN family.</text>
</comment>
<evidence type="ECO:0000313" key="5">
    <source>
        <dbReference type="EMBL" id="VGO16032.1"/>
    </source>
</evidence>
<dbReference type="AlphaFoldDB" id="A0A6C2U7G6"/>
<keyword evidence="6" id="KW-1185">Reference proteome</keyword>
<feature type="domain" description="Nitrogenase/oxidoreductase component 1" evidence="4">
    <location>
        <begin position="53"/>
        <end position="472"/>
    </location>
</feature>
<dbReference type="PANTHER" id="PTHR33712">
    <property type="entry name" value="LIGHT-INDEPENDENT PROTOCHLOROPHYLLIDE REDUCTASE SUBUNIT B"/>
    <property type="match status" value="1"/>
</dbReference>
<accession>A0A6C2U7G6</accession>
<sequence length="487" mass="52722">MSCECGKTCAPVDSPANACTAADKAKCGCGPAPADKPLTGKNFTATRNACKLCAPLGASLAFRGIEGCLPFLHGSQGCATYIRRYMISHFREPMDIASSSFGEESVVFGGRQNLFDGLKHVIEGYHPQVIGIATTCLAETIGDDVDMYVKEFIAKERKQMNLPFILRASTPSYAGSHADGYQWAVRAIVDQLAIDGPNEKFIGVFPGMVSPADLRHLREILTDFGMNFSIVPDYSDPLDGPVWGDYHKIPAGGTPVREITKLGRASAVIELASTISDKQSAASLLDKKFSTAVFRVGLPIGIRQSDKFFKVLEQITGCPTPSQHEAERGRLIDCYVDGHKYTFGKKVVIFGEEDFVVGMAAFCAEIGLKPVLCASGGKSGKLRECVLEVAPEIDPETPILEGVDFAEIEAATHTLKPDLLLGNSKGFSLSRKAGVPLIRTGFPIHDRISGPRSLHLGYRGAQRLFDTIVDKLMEIKQDSNDIGYTYI</sequence>
<protein>
    <submittedName>
        <fullName evidence="5">Nitrogenase molybdenum-iron protein beta chain</fullName>
    </submittedName>
</protein>
<dbReference type="RefSeq" id="WP_136081589.1">
    <property type="nucleotide sequence ID" value="NZ_CAAHFG010000003.1"/>
</dbReference>
<proteinExistence type="inferred from homology"/>
<dbReference type="InterPro" id="IPR050152">
    <property type="entry name" value="ChlB/BchB/BchZ"/>
</dbReference>
<gene>
    <name evidence="5" type="primary">nifK_2</name>
    <name evidence="5" type="ORF">PDESU_04622</name>
</gene>
<keyword evidence="2 3" id="KW-0535">Nitrogen fixation</keyword>